<organism evidence="17">
    <name type="scientific">Acididesulfobacillus acetoxydans</name>
    <dbReference type="NCBI Taxonomy" id="1561005"/>
    <lineage>
        <taxon>Bacteria</taxon>
        <taxon>Bacillati</taxon>
        <taxon>Bacillota</taxon>
        <taxon>Clostridia</taxon>
        <taxon>Eubacteriales</taxon>
        <taxon>Peptococcaceae</taxon>
        <taxon>Acididesulfobacillus</taxon>
    </lineage>
</organism>
<dbReference type="Pfam" id="PF00633">
    <property type="entry name" value="HHH"/>
    <property type="match status" value="1"/>
</dbReference>
<gene>
    <name evidence="18" type="ORF">DEACI_0816</name>
    <name evidence="17" type="ORF">DEACI_3454</name>
</gene>
<dbReference type="InterPro" id="IPR044298">
    <property type="entry name" value="MIG/MutY"/>
</dbReference>
<evidence type="ECO:0000256" key="6">
    <source>
        <dbReference type="ARBA" id="ARBA00022023"/>
    </source>
</evidence>
<dbReference type="Proteomes" id="UP001071230">
    <property type="component" value="Unassembled WGS sequence"/>
</dbReference>
<dbReference type="InterPro" id="IPR005760">
    <property type="entry name" value="A/G_AdeGlyc_MutY"/>
</dbReference>
<dbReference type="InterPro" id="IPR000445">
    <property type="entry name" value="HhH_motif"/>
</dbReference>
<dbReference type="KEGG" id="aacx:DEACI_3454"/>
<evidence type="ECO:0000256" key="5">
    <source>
        <dbReference type="ARBA" id="ARBA00012045"/>
    </source>
</evidence>
<dbReference type="EMBL" id="LR746496">
    <property type="protein sequence ID" value="CAA7602775.1"/>
    <property type="molecule type" value="Genomic_DNA"/>
</dbReference>
<keyword evidence="13" id="KW-0234">DNA repair</keyword>
<feature type="region of interest" description="Disordered" evidence="15">
    <location>
        <begin position="499"/>
        <end position="525"/>
    </location>
</feature>
<comment type="similarity">
    <text evidence="4">Belongs to the Nth/MutY family.</text>
</comment>
<name>A0A8S0Y469_9FIRM</name>
<keyword evidence="19" id="KW-1185">Reference proteome</keyword>
<proteinExistence type="inferred from homology"/>
<comment type="function">
    <text evidence="3">Adenine glycosylase active on G-A mispairs. MutY also corrects error-prone DNA synthesis past GO lesions which are due to the oxidatively damaged form of guanine: 7,8-dihydro-8-oxoguanine (8-oxo-dGTP).</text>
</comment>
<dbReference type="EMBL" id="CDGJ01000027">
    <property type="protein sequence ID" value="CEJ06368.1"/>
    <property type="molecule type" value="Genomic_DNA"/>
</dbReference>
<evidence type="ECO:0000256" key="11">
    <source>
        <dbReference type="ARBA" id="ARBA00023004"/>
    </source>
</evidence>
<evidence type="ECO:0000256" key="4">
    <source>
        <dbReference type="ARBA" id="ARBA00008343"/>
    </source>
</evidence>
<dbReference type="CDD" id="cd00056">
    <property type="entry name" value="ENDO3c"/>
    <property type="match status" value="1"/>
</dbReference>
<dbReference type="SMART" id="SM00478">
    <property type="entry name" value="ENDO3c"/>
    <property type="match status" value="1"/>
</dbReference>
<keyword evidence="14 17" id="KW-0326">Glycosidase</keyword>
<dbReference type="Pfam" id="PF00730">
    <property type="entry name" value="HhH-GPD"/>
    <property type="match status" value="1"/>
</dbReference>
<accession>A0A8S0Y469</accession>
<evidence type="ECO:0000256" key="9">
    <source>
        <dbReference type="ARBA" id="ARBA00022763"/>
    </source>
</evidence>
<feature type="region of interest" description="Disordered" evidence="15">
    <location>
        <begin position="461"/>
        <end position="486"/>
    </location>
</feature>
<dbReference type="PANTHER" id="PTHR42944:SF1">
    <property type="entry name" value="ADENINE DNA GLYCOSYLASE"/>
    <property type="match status" value="1"/>
</dbReference>
<evidence type="ECO:0000256" key="10">
    <source>
        <dbReference type="ARBA" id="ARBA00022801"/>
    </source>
</evidence>
<dbReference type="InterPro" id="IPR023170">
    <property type="entry name" value="HhH_base_excis_C"/>
</dbReference>
<keyword evidence="12" id="KW-0411">Iron-sulfur</keyword>
<comment type="catalytic activity">
    <reaction evidence="1">
        <text>Hydrolyzes free adenine bases from 7,8-dihydro-8-oxoguanine:adenine mismatched double-stranded DNA, leaving an apurinic site.</text>
        <dbReference type="EC" id="3.2.2.31"/>
    </reaction>
</comment>
<dbReference type="PANTHER" id="PTHR42944">
    <property type="entry name" value="ADENINE DNA GLYCOSYLASE"/>
    <property type="match status" value="1"/>
</dbReference>
<dbReference type="Gene3D" id="1.10.340.30">
    <property type="entry name" value="Hypothetical protein, domain 2"/>
    <property type="match status" value="1"/>
</dbReference>
<dbReference type="InterPro" id="IPR011257">
    <property type="entry name" value="DNA_glycosylase"/>
</dbReference>
<dbReference type="EC" id="3.2.2.31" evidence="5"/>
<feature type="compositionally biased region" description="Low complexity" evidence="15">
    <location>
        <begin position="472"/>
        <end position="486"/>
    </location>
</feature>
<protein>
    <recommendedName>
        <fullName evidence="6">Adenine DNA glycosylase</fullName>
        <ecNumber evidence="5">3.2.2.31</ecNumber>
    </recommendedName>
</protein>
<dbReference type="InterPro" id="IPR015797">
    <property type="entry name" value="NUDIX_hydrolase-like_dom_sf"/>
</dbReference>
<sequence>MENIRHTLQKVLSLLCLSVQIVRNALSSAQKAIFLCQNPFLDQRFCSFRKRRYPAQGVDNRKVNEKVEKERADGSFADRLLAWFRAEKRDLPWRRTTDPYRIWVSEVMLQQTQVKTVLPYYEEFLRRFPTPEDLAGAELNDVLTAWRGLGYYARARHLWQGARHVLSVWSGKIPSDYETLLQIPGVGEYTAGAIASIAFGQKVPALDGNVRRVMARLLAWPEPAAKASASRRFREQLRAWQPAACPGDFNQALMELGATVCSPRSPHCPDCPISSFCQAFSSGNLAYPVRIPKKRPETMLRLTFVLLHKGTIYLQKRPAGGLLADLWEFPGLELPFSGVPPASVPAVDPMSRAARRLPVSPGKGANPSRGASSGPSLPAPDPDALTHEHLGLTPAEWLAFYRDAVTKRTFDREAERFFQGDFPLYGPVGHTFSHLRWELYWVIITIGGTAGESPSLRLPLATAGPTGPTGPFPGLSLRSPGGSSALSHQKTLLHTRPGFFSSPSLLRETPPAPPTPTSLPNSTGSWVAPEALAEYPLPSAFSAILEHVRQWA</sequence>
<dbReference type="SUPFAM" id="SSF48150">
    <property type="entry name" value="DNA-glycosylase"/>
    <property type="match status" value="1"/>
</dbReference>
<keyword evidence="8" id="KW-0479">Metal-binding</keyword>
<dbReference type="Gene3D" id="3.90.79.10">
    <property type="entry name" value="Nucleoside Triphosphate Pyrophosphohydrolase"/>
    <property type="match status" value="1"/>
</dbReference>
<keyword evidence="9" id="KW-0227">DNA damage</keyword>
<dbReference type="NCBIfam" id="TIGR01084">
    <property type="entry name" value="mutY"/>
    <property type="match status" value="1"/>
</dbReference>
<dbReference type="GO" id="GO:0046872">
    <property type="term" value="F:metal ion binding"/>
    <property type="evidence" value="ECO:0007669"/>
    <property type="project" value="UniProtKB-KW"/>
</dbReference>
<dbReference type="AlphaFoldDB" id="A0A8S0Y469"/>
<dbReference type="SMART" id="SM00525">
    <property type="entry name" value="FES"/>
    <property type="match status" value="1"/>
</dbReference>
<keyword evidence="11" id="KW-0408">Iron</keyword>
<evidence type="ECO:0000256" key="8">
    <source>
        <dbReference type="ARBA" id="ARBA00022723"/>
    </source>
</evidence>
<evidence type="ECO:0000256" key="15">
    <source>
        <dbReference type="SAM" id="MobiDB-lite"/>
    </source>
</evidence>
<evidence type="ECO:0000313" key="18">
    <source>
        <dbReference type="EMBL" id="CEJ06368.1"/>
    </source>
</evidence>
<dbReference type="InterPro" id="IPR004036">
    <property type="entry name" value="Endonuclease-III-like_CS2"/>
</dbReference>
<dbReference type="FunFam" id="1.10.340.30:FF:000002">
    <property type="entry name" value="Adenine DNA glycosylase"/>
    <property type="match status" value="1"/>
</dbReference>
<feature type="region of interest" description="Disordered" evidence="15">
    <location>
        <begin position="356"/>
        <end position="386"/>
    </location>
</feature>
<evidence type="ECO:0000256" key="2">
    <source>
        <dbReference type="ARBA" id="ARBA00001966"/>
    </source>
</evidence>
<evidence type="ECO:0000256" key="13">
    <source>
        <dbReference type="ARBA" id="ARBA00023204"/>
    </source>
</evidence>
<dbReference type="GO" id="GO:0006298">
    <property type="term" value="P:mismatch repair"/>
    <property type="evidence" value="ECO:0007669"/>
    <property type="project" value="TreeGrafter"/>
</dbReference>
<dbReference type="PROSITE" id="PS01155">
    <property type="entry name" value="ENDONUCLEASE_III_2"/>
    <property type="match status" value="1"/>
</dbReference>
<reference evidence="18" key="1">
    <citation type="submission" date="2014-11" db="EMBL/GenBank/DDBJ databases">
        <authorList>
            <person name="Hornung B.V."/>
        </authorList>
    </citation>
    <scope>NUCLEOTIDE SEQUENCE</scope>
    <source>
        <strain evidence="18">INE</strain>
    </source>
</reference>
<comment type="cofactor">
    <cofactor evidence="2">
        <name>[4Fe-4S] cluster</name>
        <dbReference type="ChEBI" id="CHEBI:49883"/>
    </cofactor>
</comment>
<dbReference type="GO" id="GO:0034039">
    <property type="term" value="F:8-oxo-7,8-dihydroguanine DNA N-glycosylase activity"/>
    <property type="evidence" value="ECO:0007669"/>
    <property type="project" value="TreeGrafter"/>
</dbReference>
<dbReference type="GO" id="GO:0006284">
    <property type="term" value="P:base-excision repair"/>
    <property type="evidence" value="ECO:0007669"/>
    <property type="project" value="InterPro"/>
</dbReference>
<evidence type="ECO:0000256" key="3">
    <source>
        <dbReference type="ARBA" id="ARBA00002933"/>
    </source>
</evidence>
<dbReference type="GO" id="GO:0051539">
    <property type="term" value="F:4 iron, 4 sulfur cluster binding"/>
    <property type="evidence" value="ECO:0007669"/>
    <property type="project" value="UniProtKB-KW"/>
</dbReference>
<dbReference type="Proteomes" id="UP000836597">
    <property type="component" value="Chromosome"/>
</dbReference>
<dbReference type="GO" id="GO:0032357">
    <property type="term" value="F:oxidized purine DNA binding"/>
    <property type="evidence" value="ECO:0007669"/>
    <property type="project" value="TreeGrafter"/>
</dbReference>
<reference evidence="17" key="2">
    <citation type="submission" date="2020-01" db="EMBL/GenBank/DDBJ databases">
        <authorList>
            <person name="Hornung B."/>
        </authorList>
    </citation>
    <scope>NUCLEOTIDE SEQUENCE</scope>
    <source>
        <strain evidence="17">PacBioINE</strain>
    </source>
</reference>
<evidence type="ECO:0000259" key="16">
    <source>
        <dbReference type="SMART" id="SM00478"/>
    </source>
</evidence>
<keyword evidence="10 17" id="KW-0378">Hydrolase</keyword>
<dbReference type="SUPFAM" id="SSF55811">
    <property type="entry name" value="Nudix"/>
    <property type="match status" value="1"/>
</dbReference>
<evidence type="ECO:0000256" key="1">
    <source>
        <dbReference type="ARBA" id="ARBA00000843"/>
    </source>
</evidence>
<dbReference type="GO" id="GO:0000701">
    <property type="term" value="F:purine-specific mismatch base pair DNA N-glycosylase activity"/>
    <property type="evidence" value="ECO:0007669"/>
    <property type="project" value="UniProtKB-EC"/>
</dbReference>
<evidence type="ECO:0000256" key="7">
    <source>
        <dbReference type="ARBA" id="ARBA00022485"/>
    </source>
</evidence>
<evidence type="ECO:0000313" key="19">
    <source>
        <dbReference type="Proteomes" id="UP001071230"/>
    </source>
</evidence>
<keyword evidence="7" id="KW-0004">4Fe-4S</keyword>
<dbReference type="InterPro" id="IPR003265">
    <property type="entry name" value="HhH-GPD_domain"/>
</dbReference>
<dbReference type="Gene3D" id="1.10.1670.10">
    <property type="entry name" value="Helix-hairpin-Helix base-excision DNA repair enzymes (C-terminal)"/>
    <property type="match status" value="1"/>
</dbReference>
<feature type="domain" description="HhH-GPD" evidence="16">
    <location>
        <begin position="108"/>
        <end position="259"/>
    </location>
</feature>
<evidence type="ECO:0000313" key="17">
    <source>
        <dbReference type="EMBL" id="CAA7602775.1"/>
    </source>
</evidence>
<dbReference type="InterPro" id="IPR003651">
    <property type="entry name" value="Endonuclease3_FeS-loop_motif"/>
</dbReference>
<evidence type="ECO:0000256" key="12">
    <source>
        <dbReference type="ARBA" id="ARBA00023014"/>
    </source>
</evidence>
<dbReference type="GO" id="GO:0035485">
    <property type="term" value="F:adenine/guanine mispair binding"/>
    <property type="evidence" value="ECO:0007669"/>
    <property type="project" value="TreeGrafter"/>
</dbReference>
<evidence type="ECO:0000256" key="14">
    <source>
        <dbReference type="ARBA" id="ARBA00023295"/>
    </source>
</evidence>